<keyword evidence="5" id="KW-0272">Extracellular matrix</keyword>
<dbReference type="InterPro" id="IPR043158">
    <property type="entry name" value="Wnt_C"/>
</dbReference>
<accession>A0A915IKF5</accession>
<keyword evidence="9" id="KW-1185">Reference proteome</keyword>
<organism evidence="9 10">
    <name type="scientific">Romanomermis culicivorax</name>
    <name type="common">Nematode worm</name>
    <dbReference type="NCBI Taxonomy" id="13658"/>
    <lineage>
        <taxon>Eukaryota</taxon>
        <taxon>Metazoa</taxon>
        <taxon>Ecdysozoa</taxon>
        <taxon>Nematoda</taxon>
        <taxon>Enoplea</taxon>
        <taxon>Dorylaimia</taxon>
        <taxon>Mermithida</taxon>
        <taxon>Mermithoidea</taxon>
        <taxon>Mermithidae</taxon>
        <taxon>Romanomermis</taxon>
    </lineage>
</organism>
<evidence type="ECO:0000256" key="4">
    <source>
        <dbReference type="ARBA" id="ARBA00022525"/>
    </source>
</evidence>
<dbReference type="Proteomes" id="UP000887565">
    <property type="component" value="Unplaced"/>
</dbReference>
<evidence type="ECO:0000256" key="1">
    <source>
        <dbReference type="ARBA" id="ARBA00004498"/>
    </source>
</evidence>
<reference evidence="10" key="1">
    <citation type="submission" date="2022-11" db="UniProtKB">
        <authorList>
            <consortium name="WormBaseParasite"/>
        </authorList>
    </citation>
    <scope>IDENTIFICATION</scope>
</reference>
<dbReference type="GO" id="GO:0005102">
    <property type="term" value="F:signaling receptor binding"/>
    <property type="evidence" value="ECO:0007669"/>
    <property type="project" value="InterPro"/>
</dbReference>
<dbReference type="GO" id="GO:0016055">
    <property type="term" value="P:Wnt signaling pathway"/>
    <property type="evidence" value="ECO:0007669"/>
    <property type="project" value="UniProtKB-KW"/>
</dbReference>
<keyword evidence="4" id="KW-0964">Secreted</keyword>
<proteinExistence type="inferred from homology"/>
<evidence type="ECO:0000256" key="2">
    <source>
        <dbReference type="ARBA" id="ARBA00005683"/>
    </source>
</evidence>
<keyword evidence="6 8" id="KW-0879">Wnt signaling pathway</keyword>
<sequence length="124" mass="14000">MVGKISHQGLCIMKKKLLNGFNKFPMILNTNLAATSLHQSFQNEWSTELVASLTYNDIWKTVEQNMLSGYCNASAGGSINCNSMCCGRGYRISEKTQKYKCHCQFVYCCSVECKICERSLEICK</sequence>
<comment type="similarity">
    <text evidence="2 8">Belongs to the Wnt family.</text>
</comment>
<evidence type="ECO:0000256" key="6">
    <source>
        <dbReference type="ARBA" id="ARBA00022687"/>
    </source>
</evidence>
<comment type="function">
    <text evidence="8">Ligand for members of the frizzled family of seven transmembrane receptors.</text>
</comment>
<evidence type="ECO:0000256" key="3">
    <source>
        <dbReference type="ARBA" id="ARBA00022473"/>
    </source>
</evidence>
<keyword evidence="7" id="KW-1015">Disulfide bond</keyword>
<dbReference type="GO" id="GO:0005576">
    <property type="term" value="C:extracellular region"/>
    <property type="evidence" value="ECO:0007669"/>
    <property type="project" value="InterPro"/>
</dbReference>
<evidence type="ECO:0000256" key="7">
    <source>
        <dbReference type="ARBA" id="ARBA00023157"/>
    </source>
</evidence>
<protein>
    <recommendedName>
        <fullName evidence="8">Protein Wnt</fullName>
    </recommendedName>
</protein>
<dbReference type="AlphaFoldDB" id="A0A915IKF5"/>
<keyword evidence="3 8" id="KW-0217">Developmental protein</keyword>
<dbReference type="Gene3D" id="3.30.2460.20">
    <property type="match status" value="1"/>
</dbReference>
<evidence type="ECO:0000256" key="5">
    <source>
        <dbReference type="ARBA" id="ARBA00022530"/>
    </source>
</evidence>
<evidence type="ECO:0000313" key="10">
    <source>
        <dbReference type="WBParaSite" id="nRc.2.0.1.t13888-RA"/>
    </source>
</evidence>
<evidence type="ECO:0000313" key="9">
    <source>
        <dbReference type="Proteomes" id="UP000887565"/>
    </source>
</evidence>
<evidence type="ECO:0000256" key="8">
    <source>
        <dbReference type="RuleBase" id="RU003500"/>
    </source>
</evidence>
<dbReference type="Pfam" id="PF00110">
    <property type="entry name" value="wnt"/>
    <property type="match status" value="1"/>
</dbReference>
<name>A0A915IKF5_ROMCU</name>
<comment type="subcellular location">
    <subcellularLocation>
        <location evidence="1 8">Secreted</location>
        <location evidence="1 8">Extracellular space</location>
        <location evidence="1 8">Extracellular matrix</location>
    </subcellularLocation>
</comment>
<dbReference type="WBParaSite" id="nRc.2.0.1.t13888-RA">
    <property type="protein sequence ID" value="nRc.2.0.1.t13888-RA"/>
    <property type="gene ID" value="nRc.2.0.1.g13888"/>
</dbReference>
<dbReference type="InterPro" id="IPR005817">
    <property type="entry name" value="Wnt"/>
</dbReference>